<keyword evidence="6 11" id="KW-0560">Oxidoreductase</keyword>
<evidence type="ECO:0000256" key="1">
    <source>
        <dbReference type="ARBA" id="ARBA00007532"/>
    </source>
</evidence>
<evidence type="ECO:0000313" key="15">
    <source>
        <dbReference type="Proteomes" id="UP001208017"/>
    </source>
</evidence>
<dbReference type="InterPro" id="IPR050151">
    <property type="entry name" value="Class-I_Pyr_Nuc-Dis_Oxidored"/>
</dbReference>
<comment type="catalytic activity">
    <reaction evidence="10 11">
        <text>N(6)-[(R)-dihydrolipoyl]-L-lysyl-[protein] + NAD(+) = N(6)-[(R)-lipoyl]-L-lysyl-[protein] + NADH + H(+)</text>
        <dbReference type="Rhea" id="RHEA:15045"/>
        <dbReference type="Rhea" id="RHEA-COMP:10474"/>
        <dbReference type="Rhea" id="RHEA-COMP:10475"/>
        <dbReference type="ChEBI" id="CHEBI:15378"/>
        <dbReference type="ChEBI" id="CHEBI:57540"/>
        <dbReference type="ChEBI" id="CHEBI:57945"/>
        <dbReference type="ChEBI" id="CHEBI:83099"/>
        <dbReference type="ChEBI" id="CHEBI:83100"/>
        <dbReference type="EC" id="1.8.1.4"/>
    </reaction>
</comment>
<evidence type="ECO:0000256" key="8">
    <source>
        <dbReference type="ARBA" id="ARBA00023157"/>
    </source>
</evidence>
<dbReference type="InterPro" id="IPR036188">
    <property type="entry name" value="FAD/NAD-bd_sf"/>
</dbReference>
<evidence type="ECO:0000256" key="5">
    <source>
        <dbReference type="ARBA" id="ARBA00022827"/>
    </source>
</evidence>
<dbReference type="EC" id="1.8.1.4" evidence="2 11"/>
<dbReference type="PROSITE" id="PS00076">
    <property type="entry name" value="PYRIDINE_REDOX_1"/>
    <property type="match status" value="1"/>
</dbReference>
<dbReference type="InterPro" id="IPR016156">
    <property type="entry name" value="FAD/NAD-linked_Rdtase_dimer_sf"/>
</dbReference>
<keyword evidence="4 11" id="KW-0285">Flavoprotein</keyword>
<evidence type="ECO:0000256" key="9">
    <source>
        <dbReference type="ARBA" id="ARBA00023284"/>
    </source>
</evidence>
<dbReference type="InterPro" id="IPR006258">
    <property type="entry name" value="Lipoamide_DH"/>
</dbReference>
<protein>
    <recommendedName>
        <fullName evidence="3 11">Dihydrolipoyl dehydrogenase</fullName>
        <ecNumber evidence="2 11">1.8.1.4</ecNumber>
    </recommendedName>
</protein>
<evidence type="ECO:0000259" key="12">
    <source>
        <dbReference type="Pfam" id="PF02852"/>
    </source>
</evidence>
<feature type="domain" description="Pyridine nucleotide-disulphide oxidoreductase dimerisation" evidence="12">
    <location>
        <begin position="349"/>
        <end position="458"/>
    </location>
</feature>
<comment type="similarity">
    <text evidence="1 11">Belongs to the class-I pyridine nucleotide-disulfide oxidoreductase family.</text>
</comment>
<dbReference type="Proteomes" id="UP001208017">
    <property type="component" value="Unassembled WGS sequence"/>
</dbReference>
<evidence type="ECO:0000256" key="4">
    <source>
        <dbReference type="ARBA" id="ARBA00022630"/>
    </source>
</evidence>
<dbReference type="InterPro" id="IPR001100">
    <property type="entry name" value="Pyr_nuc-diS_OxRdtase"/>
</dbReference>
<dbReference type="NCBIfam" id="TIGR01350">
    <property type="entry name" value="lipoamide_DH"/>
    <property type="match status" value="1"/>
</dbReference>
<dbReference type="Gene3D" id="3.50.50.60">
    <property type="entry name" value="FAD/NAD(P)-binding domain"/>
    <property type="match status" value="2"/>
</dbReference>
<dbReference type="PRINTS" id="PR00368">
    <property type="entry name" value="FADPNR"/>
</dbReference>
<comment type="cofactor">
    <cofactor evidence="11">
        <name>FAD</name>
        <dbReference type="ChEBI" id="CHEBI:57692"/>
    </cofactor>
    <text evidence="11">Binds 1 FAD per subunit.</text>
</comment>
<sequence length="473" mass="49544">MVVGDIAQEVEVVVIGGGPGGYVAAIRAAQLGKEVVLIDKDELGGVCLNRGCIPSKALIHAAKMAEHARHAGEIGIKVGSVEVDMGEVQGWKEGVVRKLTGGVSSLLKANGVTVVNGNAVLMADNRVAVEKENGMEYFKFEHCILATGSRPVQIPSFPFDGEYILSSTEALALTDVPPTMLVIGGGYIGLELGTAFAKLGSQVTVVEMADYLLPGFEPSLTQTVKKNLRKLGVETLTQTGAKSYEIRDGKIHVTVDVKGEARTITADKVLVTVGRRPNTEELGLEQAGLSVNERGYIETDSKCRTKNAKIFAIGDIATGPMLAHKASKEGVVAAEVIAGHAAEMDVVAIPSVVFTDPEIASVGLSESEAKEKGYEVTVGKFPFAANGRALTTNEGDGFCQVIADAETGVLLGVHIVGPEASALIGEAALALEMGATADDVHLTVHPHPTLTESFMEAAADVMGVAVHMAKRKR</sequence>
<dbReference type="SUPFAM" id="SSF55424">
    <property type="entry name" value="FAD/NAD-linked reductases, dimerisation (C-terminal) domain"/>
    <property type="match status" value="1"/>
</dbReference>
<evidence type="ECO:0000313" key="14">
    <source>
        <dbReference type="EMBL" id="MCX7572201.1"/>
    </source>
</evidence>
<accession>A0ABT3X6X7</accession>
<dbReference type="GO" id="GO:0004148">
    <property type="term" value="F:dihydrolipoyl dehydrogenase (NADH) activity"/>
    <property type="evidence" value="ECO:0007669"/>
    <property type="project" value="UniProtKB-EC"/>
</dbReference>
<dbReference type="RefSeq" id="WP_267153452.1">
    <property type="nucleotide sequence ID" value="NZ_JAPMLT010000017.1"/>
</dbReference>
<feature type="domain" description="FAD/NAD(P)-binding" evidence="13">
    <location>
        <begin position="11"/>
        <end position="330"/>
    </location>
</feature>
<gene>
    <name evidence="14" type="primary">lpdA</name>
    <name evidence="14" type="ORF">OS242_20035</name>
</gene>
<dbReference type="EMBL" id="JAPMLT010000017">
    <property type="protein sequence ID" value="MCX7572201.1"/>
    <property type="molecule type" value="Genomic_DNA"/>
</dbReference>
<evidence type="ECO:0000256" key="11">
    <source>
        <dbReference type="RuleBase" id="RU003692"/>
    </source>
</evidence>
<dbReference type="Pfam" id="PF02852">
    <property type="entry name" value="Pyr_redox_dim"/>
    <property type="match status" value="1"/>
</dbReference>
<comment type="caution">
    <text evidence="14">The sequence shown here is derived from an EMBL/GenBank/DDBJ whole genome shotgun (WGS) entry which is preliminary data.</text>
</comment>
<dbReference type="PRINTS" id="PR00411">
    <property type="entry name" value="PNDRDTASEI"/>
</dbReference>
<dbReference type="PIRSF" id="PIRSF000350">
    <property type="entry name" value="Mercury_reductase_MerA"/>
    <property type="match status" value="1"/>
</dbReference>
<evidence type="ECO:0000256" key="6">
    <source>
        <dbReference type="ARBA" id="ARBA00023002"/>
    </source>
</evidence>
<dbReference type="Pfam" id="PF07992">
    <property type="entry name" value="Pyr_redox_2"/>
    <property type="match status" value="1"/>
</dbReference>
<evidence type="ECO:0000259" key="13">
    <source>
        <dbReference type="Pfam" id="PF07992"/>
    </source>
</evidence>
<evidence type="ECO:0000256" key="3">
    <source>
        <dbReference type="ARBA" id="ARBA00016961"/>
    </source>
</evidence>
<evidence type="ECO:0000256" key="10">
    <source>
        <dbReference type="ARBA" id="ARBA00049187"/>
    </source>
</evidence>
<evidence type="ECO:0000256" key="2">
    <source>
        <dbReference type="ARBA" id="ARBA00012608"/>
    </source>
</evidence>
<dbReference type="InterPro" id="IPR012999">
    <property type="entry name" value="Pyr_OxRdtase_I_AS"/>
</dbReference>
<comment type="miscellaneous">
    <text evidence="11">The active site is a redox-active disulfide bond.</text>
</comment>
<dbReference type="PANTHER" id="PTHR22912">
    <property type="entry name" value="DISULFIDE OXIDOREDUCTASE"/>
    <property type="match status" value="1"/>
</dbReference>
<keyword evidence="5 11" id="KW-0274">FAD</keyword>
<dbReference type="InterPro" id="IPR004099">
    <property type="entry name" value="Pyr_nucl-diS_OxRdtase_dimer"/>
</dbReference>
<dbReference type="PANTHER" id="PTHR22912:SF160">
    <property type="entry name" value="DIHYDROLIPOYL DEHYDROGENASE"/>
    <property type="match status" value="1"/>
</dbReference>
<keyword evidence="9 11" id="KW-0676">Redox-active center</keyword>
<dbReference type="SUPFAM" id="SSF51905">
    <property type="entry name" value="FAD/NAD(P)-binding domain"/>
    <property type="match status" value="1"/>
</dbReference>
<organism evidence="14 15">
    <name type="scientific">Tumebacillus lacus</name>
    <dbReference type="NCBI Taxonomy" id="2995335"/>
    <lineage>
        <taxon>Bacteria</taxon>
        <taxon>Bacillati</taxon>
        <taxon>Bacillota</taxon>
        <taxon>Bacilli</taxon>
        <taxon>Bacillales</taxon>
        <taxon>Alicyclobacillaceae</taxon>
        <taxon>Tumebacillus</taxon>
    </lineage>
</organism>
<keyword evidence="7 11" id="KW-0520">NAD</keyword>
<dbReference type="InterPro" id="IPR023753">
    <property type="entry name" value="FAD/NAD-binding_dom"/>
</dbReference>
<name>A0ABT3X6X7_9BACL</name>
<reference evidence="14 15" key="1">
    <citation type="submission" date="2022-11" db="EMBL/GenBank/DDBJ databases">
        <title>Study of microbial diversity in lake waters.</title>
        <authorList>
            <person name="Zhang J."/>
        </authorList>
    </citation>
    <scope>NUCLEOTIDE SEQUENCE [LARGE SCALE GENOMIC DNA]</scope>
    <source>
        <strain evidence="14 15">DT12</strain>
    </source>
</reference>
<keyword evidence="8" id="KW-1015">Disulfide bond</keyword>
<evidence type="ECO:0000256" key="7">
    <source>
        <dbReference type="ARBA" id="ARBA00023027"/>
    </source>
</evidence>
<proteinExistence type="inferred from homology"/>
<dbReference type="Gene3D" id="3.30.390.30">
    <property type="match status" value="1"/>
</dbReference>
<keyword evidence="15" id="KW-1185">Reference proteome</keyword>